<dbReference type="Proteomes" id="UP000728032">
    <property type="component" value="Unassembled WGS sequence"/>
</dbReference>
<dbReference type="Pfam" id="PF04034">
    <property type="entry name" value="Ribo_biogen_C"/>
    <property type="match status" value="1"/>
</dbReference>
<keyword evidence="4" id="KW-0808">Transferase</keyword>
<accession>A0A7R9QA53</accession>
<organism evidence="7">
    <name type="scientific">Oppiella nova</name>
    <dbReference type="NCBI Taxonomy" id="334625"/>
    <lineage>
        <taxon>Eukaryota</taxon>
        <taxon>Metazoa</taxon>
        <taxon>Ecdysozoa</taxon>
        <taxon>Arthropoda</taxon>
        <taxon>Chelicerata</taxon>
        <taxon>Arachnida</taxon>
        <taxon>Acari</taxon>
        <taxon>Acariformes</taxon>
        <taxon>Sarcoptiformes</taxon>
        <taxon>Oribatida</taxon>
        <taxon>Brachypylina</taxon>
        <taxon>Oppioidea</taxon>
        <taxon>Oppiidae</taxon>
        <taxon>Oppiella</taxon>
    </lineage>
</organism>
<evidence type="ECO:0000256" key="4">
    <source>
        <dbReference type="ARBA" id="ARBA00022679"/>
    </source>
</evidence>
<dbReference type="EMBL" id="CAJPVJ010000192">
    <property type="protein sequence ID" value="CAG2161653.1"/>
    <property type="molecule type" value="Genomic_DNA"/>
</dbReference>
<gene>
    <name evidence="7" type="ORF">ONB1V03_LOCUS1257</name>
</gene>
<keyword evidence="8" id="KW-1185">Reference proteome</keyword>
<name>A0A7R9QA53_9ACAR</name>
<dbReference type="EMBL" id="OC915017">
    <property type="protein sequence ID" value="CAD7638178.1"/>
    <property type="molecule type" value="Genomic_DNA"/>
</dbReference>
<dbReference type="PANTHER" id="PTHR20426:SF0">
    <property type="entry name" value="18S RRNA AMINOCARBOXYPROPYLTRANSFERASE"/>
    <property type="match status" value="1"/>
</dbReference>
<evidence type="ECO:0000256" key="3">
    <source>
        <dbReference type="ARBA" id="ARBA00022552"/>
    </source>
</evidence>
<proteinExistence type="predicted"/>
<keyword evidence="3" id="KW-0698">rRNA processing</keyword>
<evidence type="ECO:0000256" key="2">
    <source>
        <dbReference type="ARBA" id="ARBA00022517"/>
    </source>
</evidence>
<keyword evidence="2" id="KW-0690">Ribosome biogenesis</keyword>
<evidence type="ECO:0000313" key="7">
    <source>
        <dbReference type="EMBL" id="CAD7638178.1"/>
    </source>
</evidence>
<dbReference type="InterPro" id="IPR022968">
    <property type="entry name" value="Tsr3-like"/>
</dbReference>
<reference evidence="7" key="1">
    <citation type="submission" date="2020-11" db="EMBL/GenBank/DDBJ databases">
        <authorList>
            <person name="Tran Van P."/>
        </authorList>
    </citation>
    <scope>NUCLEOTIDE SEQUENCE</scope>
</reference>
<dbReference type="GO" id="GO:0030490">
    <property type="term" value="P:maturation of SSU-rRNA"/>
    <property type="evidence" value="ECO:0007669"/>
    <property type="project" value="TreeGrafter"/>
</dbReference>
<keyword evidence="1" id="KW-0963">Cytoplasm</keyword>
<evidence type="ECO:0000313" key="8">
    <source>
        <dbReference type="Proteomes" id="UP000728032"/>
    </source>
</evidence>
<dbReference type="InterPro" id="IPR007177">
    <property type="entry name" value="Tsr3_C"/>
</dbReference>
<evidence type="ECO:0000256" key="5">
    <source>
        <dbReference type="ARBA" id="ARBA00022691"/>
    </source>
</evidence>
<evidence type="ECO:0000256" key="1">
    <source>
        <dbReference type="ARBA" id="ARBA00022490"/>
    </source>
</evidence>
<keyword evidence="5" id="KW-0949">S-adenosyl-L-methionine</keyword>
<dbReference type="GO" id="GO:0106388">
    <property type="term" value="F:rRNA small subunit aminocarboxypropyltransferase activity"/>
    <property type="evidence" value="ECO:0007669"/>
    <property type="project" value="InterPro"/>
</dbReference>
<dbReference type="PANTHER" id="PTHR20426">
    <property type="entry name" value="RIBOSOME BIOGENESIS PROTEIN TSR3 HOMOLOG"/>
    <property type="match status" value="1"/>
</dbReference>
<sequence length="159" mass="18231">MRSETVQRPQAGQIQKIESIPLRRHFNGIILSPSGPQAVSLADREHIERFGIGLIDCSWNKIEEFDFSKLPKRNNRLLPWLVAANTINYGRPWRLNCVEALSATLYIIGEKEEARVVFDGFSYGEEFLRLNGEVLELYSQCKDGKEVVKVQNAYLAEYL</sequence>
<evidence type="ECO:0000259" key="6">
    <source>
        <dbReference type="Pfam" id="PF04034"/>
    </source>
</evidence>
<dbReference type="AlphaFoldDB" id="A0A7R9QA53"/>
<dbReference type="OrthoDB" id="10262062at2759"/>
<feature type="domain" description="16S/18S rRNA aminocarboxypropyltransferase Tsr3 C-terminal" evidence="6">
    <location>
        <begin position="29"/>
        <end position="155"/>
    </location>
</feature>
<protein>
    <recommendedName>
        <fullName evidence="6">16S/18S rRNA aminocarboxypropyltransferase Tsr3 C-terminal domain-containing protein</fullName>
    </recommendedName>
</protein>